<evidence type="ECO:0000256" key="4">
    <source>
        <dbReference type="ARBA" id="ARBA00022837"/>
    </source>
</evidence>
<dbReference type="FunFam" id="2.60.40.60:FF:000299">
    <property type="entry name" value="Predicted protein"/>
    <property type="match status" value="1"/>
</dbReference>
<sequence>MVPSPYLAVVSPNALAGSLVYKLHAQDGDEGNNGEVEYFLSDGGDGRFEVDRKSGHVRTTGLPLQRDKEYLLTVVAADRLGSRSPPVVVSVIAGARAPQFSNTSFTISLPENTPEGQPFLATPAVSFQKQPISYSLLINPSSLFSMQADTGEVTLTRTIDFEMDQHSFLLMVRASEDQDSLSSAAEVRVIITDENDCVPEFLQSIYSKDSVPETVTTATSLLQVSASDCDSDLNAELTYYTLSPDFSISPHGTIFPAGQLDYERPNHLYEFVVMAVDKGDVARTGTATVRIRMANVNDEVPEFSQHVYRTFVSEDAGPNTLVATVLAKDPDGDGITYKITTGNAEGNFVIDSQKGLIRLRSSPPPRLQGIEYILNVTATDDNASGGPQALSSTAQVIVGVDDVNNNKPVFERCQQYRERTTVLENQPAGTFVLQVHAVDADEGSNGRVTYGFMHKDSTVPAFSIHPDTGVIVTSRKFDRERQREYAVTVTATDQAADPLIGICQLNILILDENDNSPKFENQRYEYFLREDTMIGTSFLRVAAHDDDYSTNAAVTYSMSKEQPEYMRVNPLTGWVYVNQPISQRTYITREIVAENTVRDTPIVVRWDRDKQATSQMVSIPYVVHTGLWSK</sequence>
<dbReference type="PROSITE" id="PS00232">
    <property type="entry name" value="CADHERIN_1"/>
    <property type="match status" value="1"/>
</dbReference>
<dbReference type="FunFam" id="2.60.40.60:FF:000232">
    <property type="entry name" value="Neural-cadherin"/>
    <property type="match status" value="1"/>
</dbReference>
<dbReference type="PROSITE" id="PS50268">
    <property type="entry name" value="CADHERIN_2"/>
    <property type="match status" value="6"/>
</dbReference>
<dbReference type="PRINTS" id="PR00205">
    <property type="entry name" value="CADHERIN"/>
</dbReference>
<dbReference type="InterPro" id="IPR020894">
    <property type="entry name" value="Cadherin_CS"/>
</dbReference>
<dbReference type="EMBL" id="JAGTTL010000035">
    <property type="protein sequence ID" value="KAK6294717.1"/>
    <property type="molecule type" value="Genomic_DNA"/>
</dbReference>
<dbReference type="GO" id="GO:0005886">
    <property type="term" value="C:plasma membrane"/>
    <property type="evidence" value="ECO:0007669"/>
    <property type="project" value="InterPro"/>
</dbReference>
<dbReference type="CDD" id="cd11304">
    <property type="entry name" value="Cadherin_repeat"/>
    <property type="match status" value="6"/>
</dbReference>
<organism evidence="10 11">
    <name type="scientific">Coregonus suidteri</name>
    <dbReference type="NCBI Taxonomy" id="861788"/>
    <lineage>
        <taxon>Eukaryota</taxon>
        <taxon>Metazoa</taxon>
        <taxon>Chordata</taxon>
        <taxon>Craniata</taxon>
        <taxon>Vertebrata</taxon>
        <taxon>Euteleostomi</taxon>
        <taxon>Actinopterygii</taxon>
        <taxon>Neopterygii</taxon>
        <taxon>Teleostei</taxon>
        <taxon>Protacanthopterygii</taxon>
        <taxon>Salmoniformes</taxon>
        <taxon>Salmonidae</taxon>
        <taxon>Coregoninae</taxon>
        <taxon>Coregonus</taxon>
    </lineage>
</organism>
<dbReference type="GO" id="GO:0005509">
    <property type="term" value="F:calcium ion binding"/>
    <property type="evidence" value="ECO:0007669"/>
    <property type="project" value="UniProtKB-UniRule"/>
</dbReference>
<feature type="domain" description="Cadherin" evidence="9">
    <location>
        <begin position="101"/>
        <end position="201"/>
    </location>
</feature>
<dbReference type="Gene3D" id="2.60.40.60">
    <property type="entry name" value="Cadherins"/>
    <property type="match status" value="6"/>
</dbReference>
<feature type="domain" description="Cadherin" evidence="9">
    <location>
        <begin position="520"/>
        <end position="586"/>
    </location>
</feature>
<proteinExistence type="predicted"/>
<comment type="subcellular location">
    <subcellularLocation>
        <location evidence="1">Membrane</location>
    </subcellularLocation>
</comment>
<evidence type="ECO:0000256" key="7">
    <source>
        <dbReference type="ARBA" id="ARBA00023136"/>
    </source>
</evidence>
<evidence type="ECO:0000256" key="1">
    <source>
        <dbReference type="ARBA" id="ARBA00004370"/>
    </source>
</evidence>
<feature type="domain" description="Cadherin" evidence="9">
    <location>
        <begin position="304"/>
        <end position="410"/>
    </location>
</feature>
<evidence type="ECO:0000259" key="9">
    <source>
        <dbReference type="PROSITE" id="PS50268"/>
    </source>
</evidence>
<dbReference type="PANTHER" id="PTHR24025:SF31">
    <property type="entry name" value="NEURAL-CADHERIN"/>
    <property type="match status" value="1"/>
</dbReference>
<dbReference type="FunFam" id="2.60.40.60:FF:000157">
    <property type="entry name" value="Neural-cadherin"/>
    <property type="match status" value="1"/>
</dbReference>
<dbReference type="SUPFAM" id="SSF49313">
    <property type="entry name" value="Cadherin-like"/>
    <property type="match status" value="6"/>
</dbReference>
<dbReference type="InterPro" id="IPR015919">
    <property type="entry name" value="Cadherin-like_sf"/>
</dbReference>
<reference evidence="10 11" key="1">
    <citation type="submission" date="2021-04" db="EMBL/GenBank/DDBJ databases">
        <authorList>
            <person name="De Guttry C."/>
            <person name="Zahm M."/>
            <person name="Klopp C."/>
            <person name="Cabau C."/>
            <person name="Louis A."/>
            <person name="Berthelot C."/>
            <person name="Parey E."/>
            <person name="Roest Crollius H."/>
            <person name="Montfort J."/>
            <person name="Robinson-Rechavi M."/>
            <person name="Bucao C."/>
            <person name="Bouchez O."/>
            <person name="Gislard M."/>
            <person name="Lluch J."/>
            <person name="Milhes M."/>
            <person name="Lampietro C."/>
            <person name="Lopez Roques C."/>
            <person name="Donnadieu C."/>
            <person name="Braasch I."/>
            <person name="Desvignes T."/>
            <person name="Postlethwait J."/>
            <person name="Bobe J."/>
            <person name="Wedekind C."/>
            <person name="Guiguen Y."/>
        </authorList>
    </citation>
    <scope>NUCLEOTIDE SEQUENCE [LARGE SCALE GENOMIC DNA]</scope>
    <source>
        <strain evidence="10">Cs_M1</strain>
        <tissue evidence="10">Blood</tissue>
    </source>
</reference>
<keyword evidence="3" id="KW-0677">Repeat</keyword>
<evidence type="ECO:0000256" key="2">
    <source>
        <dbReference type="ARBA" id="ARBA00022692"/>
    </source>
</evidence>
<protein>
    <recommendedName>
        <fullName evidence="9">Cadherin domain-containing protein</fullName>
    </recommendedName>
</protein>
<dbReference type="Pfam" id="PF00028">
    <property type="entry name" value="Cadherin"/>
    <property type="match status" value="5"/>
</dbReference>
<dbReference type="PANTHER" id="PTHR24025">
    <property type="entry name" value="DESMOGLEIN FAMILY MEMBER"/>
    <property type="match status" value="1"/>
</dbReference>
<feature type="domain" description="Cadherin" evidence="9">
    <location>
        <begin position="2"/>
        <end position="100"/>
    </location>
</feature>
<dbReference type="GO" id="GO:0005911">
    <property type="term" value="C:cell-cell junction"/>
    <property type="evidence" value="ECO:0007669"/>
    <property type="project" value="TreeGrafter"/>
</dbReference>
<evidence type="ECO:0000256" key="6">
    <source>
        <dbReference type="ARBA" id="ARBA00022989"/>
    </source>
</evidence>
<gene>
    <name evidence="10" type="ORF">J4Q44_G00355470</name>
</gene>
<accession>A0AAN8KNU7</accession>
<keyword evidence="2" id="KW-0812">Transmembrane</keyword>
<name>A0AAN8KNU7_9TELE</name>
<dbReference type="GO" id="GO:0009653">
    <property type="term" value="P:anatomical structure morphogenesis"/>
    <property type="evidence" value="ECO:0007669"/>
    <property type="project" value="UniProtKB-ARBA"/>
</dbReference>
<dbReference type="InterPro" id="IPR050971">
    <property type="entry name" value="Cadherin-domain_protein"/>
</dbReference>
<dbReference type="InterPro" id="IPR002126">
    <property type="entry name" value="Cadherin-like_dom"/>
</dbReference>
<evidence type="ECO:0000313" key="10">
    <source>
        <dbReference type="EMBL" id="KAK6294717.1"/>
    </source>
</evidence>
<evidence type="ECO:0000256" key="3">
    <source>
        <dbReference type="ARBA" id="ARBA00022737"/>
    </source>
</evidence>
<dbReference type="Proteomes" id="UP001356427">
    <property type="component" value="Unassembled WGS sequence"/>
</dbReference>
<feature type="domain" description="Cadherin" evidence="9">
    <location>
        <begin position="414"/>
        <end position="519"/>
    </location>
</feature>
<dbReference type="GO" id="GO:0007156">
    <property type="term" value="P:homophilic cell adhesion via plasma membrane adhesion molecules"/>
    <property type="evidence" value="ECO:0007669"/>
    <property type="project" value="InterPro"/>
</dbReference>
<keyword evidence="4 8" id="KW-0106">Calcium</keyword>
<dbReference type="FunFam" id="2.60.40.60:FF:000230">
    <property type="entry name" value="Si:dkey-22o22.2"/>
    <property type="match status" value="1"/>
</dbReference>
<comment type="caution">
    <text evidence="10">The sequence shown here is derived from an EMBL/GenBank/DDBJ whole genome shotgun (WGS) entry which is preliminary data.</text>
</comment>
<dbReference type="SMART" id="SM00112">
    <property type="entry name" value="CA"/>
    <property type="match status" value="5"/>
</dbReference>
<keyword evidence="6" id="KW-1133">Transmembrane helix</keyword>
<keyword evidence="11" id="KW-1185">Reference proteome</keyword>
<feature type="domain" description="Cadherin" evidence="9">
    <location>
        <begin position="210"/>
        <end position="303"/>
    </location>
</feature>
<dbReference type="AlphaFoldDB" id="A0AAN8KNU7"/>
<dbReference type="FunFam" id="2.60.40.60:FF:000234">
    <property type="entry name" value="Si:dkey-22o22.2"/>
    <property type="match status" value="1"/>
</dbReference>
<evidence type="ECO:0000313" key="11">
    <source>
        <dbReference type="Proteomes" id="UP001356427"/>
    </source>
</evidence>
<keyword evidence="7" id="KW-0472">Membrane</keyword>
<keyword evidence="5" id="KW-0130">Cell adhesion</keyword>
<evidence type="ECO:0000256" key="8">
    <source>
        <dbReference type="PROSITE-ProRule" id="PRU00043"/>
    </source>
</evidence>
<evidence type="ECO:0000256" key="5">
    <source>
        <dbReference type="ARBA" id="ARBA00022889"/>
    </source>
</evidence>